<feature type="region of interest" description="Disordered" evidence="10">
    <location>
        <begin position="396"/>
        <end position="455"/>
    </location>
</feature>
<keyword evidence="6 9" id="KW-0804">Transcription</keyword>
<dbReference type="EMBL" id="BEZZ01000881">
    <property type="protein sequence ID" value="GCC36774.1"/>
    <property type="molecule type" value="Genomic_DNA"/>
</dbReference>
<evidence type="ECO:0000256" key="5">
    <source>
        <dbReference type="ARBA" id="ARBA00023125"/>
    </source>
</evidence>
<dbReference type="SMART" id="SM01372">
    <property type="entry name" value="E2F_TDP"/>
    <property type="match status" value="2"/>
</dbReference>
<keyword evidence="5 9" id="KW-0238">DNA-binding</keyword>
<dbReference type="OrthoDB" id="5318at2759"/>
<dbReference type="PANTHER" id="PTHR12081:SF7">
    <property type="entry name" value="TRANSCRIPTION FACTOR EFL-3"/>
    <property type="match status" value="1"/>
</dbReference>
<gene>
    <name evidence="12" type="ORF">chiPu_0015272</name>
</gene>
<dbReference type="Pfam" id="PF02319">
    <property type="entry name" value="WHD_E2F_TDP"/>
    <property type="match status" value="1"/>
</dbReference>
<feature type="non-terminal residue" evidence="12">
    <location>
        <position position="1"/>
    </location>
</feature>
<evidence type="ECO:0000256" key="6">
    <source>
        <dbReference type="ARBA" id="ARBA00023163"/>
    </source>
</evidence>
<keyword evidence="7 9" id="KW-0539">Nucleus</keyword>
<dbReference type="OMA" id="KERLECP"/>
<evidence type="ECO:0000259" key="11">
    <source>
        <dbReference type="SMART" id="SM01372"/>
    </source>
</evidence>
<dbReference type="STRING" id="137246.A0A401T2E4"/>
<reference evidence="12 13" key="1">
    <citation type="journal article" date="2018" name="Nat. Ecol. Evol.">
        <title>Shark genomes provide insights into elasmobranch evolution and the origin of vertebrates.</title>
        <authorList>
            <person name="Hara Y"/>
            <person name="Yamaguchi K"/>
            <person name="Onimaru K"/>
            <person name="Kadota M"/>
            <person name="Koyanagi M"/>
            <person name="Keeley SD"/>
            <person name="Tatsumi K"/>
            <person name="Tanaka K"/>
            <person name="Motone F"/>
            <person name="Kageyama Y"/>
            <person name="Nozu R"/>
            <person name="Adachi N"/>
            <person name="Nishimura O"/>
            <person name="Nakagawa R"/>
            <person name="Tanegashima C"/>
            <person name="Kiyatake I"/>
            <person name="Matsumoto R"/>
            <person name="Murakumo K"/>
            <person name="Nishida K"/>
            <person name="Terakita A"/>
            <person name="Kuratani S"/>
            <person name="Sato K"/>
            <person name="Hyodo S Kuraku.S."/>
        </authorList>
    </citation>
    <scope>NUCLEOTIDE SEQUENCE [LARGE SCALE GENOMIC DNA]</scope>
</reference>
<feature type="domain" description="E2F/DP family winged-helix DNA-binding" evidence="11">
    <location>
        <begin position="160"/>
        <end position="236"/>
    </location>
</feature>
<keyword evidence="13" id="KW-1185">Reference proteome</keyword>
<dbReference type="InterPro" id="IPR036390">
    <property type="entry name" value="WH_DNA-bd_sf"/>
</dbReference>
<comment type="similarity">
    <text evidence="2 9">Belongs to the E2F/DP family.</text>
</comment>
<evidence type="ECO:0000256" key="7">
    <source>
        <dbReference type="ARBA" id="ARBA00023242"/>
    </source>
</evidence>
<evidence type="ECO:0000256" key="3">
    <source>
        <dbReference type="ARBA" id="ARBA00022491"/>
    </source>
</evidence>
<proteinExistence type="inferred from homology"/>
<evidence type="ECO:0000256" key="4">
    <source>
        <dbReference type="ARBA" id="ARBA00023015"/>
    </source>
</evidence>
<sequence length="697" mass="76427">LDSITEATPDEFEQQRPSRKQKSLGLLCQKFLARYPNHPVSSEKTEISLDEVATDLGVERRRIYDIVNVLESLQLVSRMAKNQYSWHGMLGLEQTLATLKRRGEQHGYARQLALAHHKELDSEEMEKGASAQERWSCSRELNREMQPVEVENKSALLNSRKDKSLRIMTEKFVMLFLVSEPKTVALDIAAKVLIEESQQDSADNSKFKNHSVTLSERTGSVESVFPVTVNTKERLGCPHLFSTQHRSHSNQFKAQSAPCSPAKFQKVRTTEGQEYSSEMVHLAATCRLQSEQEMKNSESDRKQDDGQLRSIPLTSYPLLVTGTAGSASCDVKTLTPNGASLPQTELSLPVCLSNGAVGQITPVYGTDEGCSYLLKNQPVVLLQSLSAAPMFMLYRNSDSTPGPSDSQTQQHKEISSFVTRDSETGSSTRHSKKRSPVDQCLLPPKPWKDDGPETKRGKILSCLEHASGSQPSMCLSSMDKPPTISGNLPPASFVLNAQSGLAERSQSCGSAQSLGVNELNLLLATNPNHSGITISPGHMGSVSLPYQMVMPVLCHPLIAQQSTGNSIPNNGLMQLNLQNLKLLPSGQLLMGSVSVPALSGDAVNSSPAWQIYSPVPTRTSREDHCNKPESLPQPPVAIKLHEESLNLITARDDPLSFVESYFHTPVPSAQGKRVHGVKVKAASPAQRRLEIDNNIVK</sequence>
<feature type="compositionally biased region" description="Basic and acidic residues" evidence="10">
    <location>
        <begin position="446"/>
        <end position="455"/>
    </location>
</feature>
<keyword evidence="3" id="KW-0678">Repressor</keyword>
<dbReference type="GO" id="GO:0000978">
    <property type="term" value="F:RNA polymerase II cis-regulatory region sequence-specific DNA binding"/>
    <property type="evidence" value="ECO:0007669"/>
    <property type="project" value="InterPro"/>
</dbReference>
<feature type="domain" description="E2F/DP family winged-helix DNA-binding" evidence="11">
    <location>
        <begin position="19"/>
        <end position="88"/>
    </location>
</feature>
<keyword evidence="4 9" id="KW-0805">Transcription regulation</keyword>
<dbReference type="Proteomes" id="UP000287033">
    <property type="component" value="Unassembled WGS sequence"/>
</dbReference>
<evidence type="ECO:0000256" key="1">
    <source>
        <dbReference type="ARBA" id="ARBA00004123"/>
    </source>
</evidence>
<evidence type="ECO:0000256" key="10">
    <source>
        <dbReference type="SAM" id="MobiDB-lite"/>
    </source>
</evidence>
<feature type="compositionally biased region" description="Polar residues" evidence="10">
    <location>
        <begin position="396"/>
        <end position="409"/>
    </location>
</feature>
<evidence type="ECO:0000313" key="13">
    <source>
        <dbReference type="Proteomes" id="UP000287033"/>
    </source>
</evidence>
<dbReference type="InterPro" id="IPR036388">
    <property type="entry name" value="WH-like_DNA-bd_sf"/>
</dbReference>
<feature type="compositionally biased region" description="Polar residues" evidence="10">
    <location>
        <begin position="416"/>
        <end position="428"/>
    </location>
</feature>
<evidence type="ECO:0000256" key="8">
    <source>
        <dbReference type="ARBA" id="ARBA00023306"/>
    </source>
</evidence>
<feature type="region of interest" description="Disordered" evidence="10">
    <location>
        <begin position="1"/>
        <end position="20"/>
    </location>
</feature>
<protein>
    <recommendedName>
        <fullName evidence="11">E2F/DP family winged-helix DNA-binding domain-containing protein</fullName>
    </recommendedName>
</protein>
<dbReference type="AlphaFoldDB" id="A0A401T2E4"/>
<dbReference type="FunFam" id="1.10.10.10:FF:000073">
    <property type="entry name" value="E2F transcription factor 8"/>
    <property type="match status" value="1"/>
</dbReference>
<evidence type="ECO:0000313" key="12">
    <source>
        <dbReference type="EMBL" id="GCC36774.1"/>
    </source>
</evidence>
<comment type="subcellular location">
    <subcellularLocation>
        <location evidence="1 9">Nucleus</location>
    </subcellularLocation>
</comment>
<dbReference type="InterPro" id="IPR003316">
    <property type="entry name" value="E2F_WHTH_DNA-bd_dom"/>
</dbReference>
<evidence type="ECO:0000256" key="2">
    <source>
        <dbReference type="ARBA" id="ARBA00010940"/>
    </source>
</evidence>
<organism evidence="12 13">
    <name type="scientific">Chiloscyllium punctatum</name>
    <name type="common">Brownbanded bambooshark</name>
    <name type="synonym">Hemiscyllium punctatum</name>
    <dbReference type="NCBI Taxonomy" id="137246"/>
    <lineage>
        <taxon>Eukaryota</taxon>
        <taxon>Metazoa</taxon>
        <taxon>Chordata</taxon>
        <taxon>Craniata</taxon>
        <taxon>Vertebrata</taxon>
        <taxon>Chondrichthyes</taxon>
        <taxon>Elasmobranchii</taxon>
        <taxon>Galeomorphii</taxon>
        <taxon>Galeoidea</taxon>
        <taxon>Orectolobiformes</taxon>
        <taxon>Hemiscylliidae</taxon>
        <taxon>Chiloscyllium</taxon>
    </lineage>
</organism>
<evidence type="ECO:0000256" key="9">
    <source>
        <dbReference type="RuleBase" id="RU003796"/>
    </source>
</evidence>
<keyword evidence="8" id="KW-0131">Cell cycle</keyword>
<accession>A0A401T2E4</accession>
<dbReference type="GO" id="GO:0090575">
    <property type="term" value="C:RNA polymerase II transcription regulator complex"/>
    <property type="evidence" value="ECO:0007669"/>
    <property type="project" value="TreeGrafter"/>
</dbReference>
<dbReference type="GO" id="GO:0000981">
    <property type="term" value="F:DNA-binding transcription factor activity, RNA polymerase II-specific"/>
    <property type="evidence" value="ECO:0007669"/>
    <property type="project" value="TreeGrafter"/>
</dbReference>
<comment type="caution">
    <text evidence="12">The sequence shown here is derived from an EMBL/GenBank/DDBJ whole genome shotgun (WGS) entry which is preliminary data.</text>
</comment>
<name>A0A401T2E4_CHIPU</name>
<dbReference type="PANTHER" id="PTHR12081">
    <property type="entry name" value="TRANSCRIPTION FACTOR E2F"/>
    <property type="match status" value="1"/>
</dbReference>
<dbReference type="Gene3D" id="1.10.10.10">
    <property type="entry name" value="Winged helix-like DNA-binding domain superfamily/Winged helix DNA-binding domain"/>
    <property type="match status" value="2"/>
</dbReference>
<dbReference type="InterPro" id="IPR015633">
    <property type="entry name" value="E2F"/>
</dbReference>
<dbReference type="SUPFAM" id="SSF46785">
    <property type="entry name" value="Winged helix' DNA-binding domain"/>
    <property type="match status" value="1"/>
</dbReference>